<accession>A0A2T1KDG6</accession>
<gene>
    <name evidence="1" type="ORF">C7H08_10265</name>
</gene>
<keyword evidence="2" id="KW-1185">Reference proteome</keyword>
<dbReference type="EMBL" id="PXNN01000013">
    <property type="protein sequence ID" value="PSF08088.1"/>
    <property type="molecule type" value="Genomic_DNA"/>
</dbReference>
<comment type="caution">
    <text evidence="1">The sequence shown here is derived from an EMBL/GenBank/DDBJ whole genome shotgun (WGS) entry which is preliminary data.</text>
</comment>
<evidence type="ECO:0000313" key="2">
    <source>
        <dbReference type="Proteomes" id="UP000238385"/>
    </source>
</evidence>
<name>A0A2T1KDG6_9GAMM</name>
<organism evidence="1 2">
    <name type="scientific">Marinobacter halophilus</name>
    <dbReference type="NCBI Taxonomy" id="1323740"/>
    <lineage>
        <taxon>Bacteria</taxon>
        <taxon>Pseudomonadati</taxon>
        <taxon>Pseudomonadota</taxon>
        <taxon>Gammaproteobacteria</taxon>
        <taxon>Pseudomonadales</taxon>
        <taxon>Marinobacteraceae</taxon>
        <taxon>Marinobacter</taxon>
    </lineage>
</organism>
<sequence length="109" mass="11444">MQVAVDRAAASVFSLDRREHGAFSESAIAYSGEVLAALSARLPAASADHLSIRECKQVDHGGTGGVQLLECMLVADAGESSFLPQVRFPGIGAFPPMPRQLTARSSIAF</sequence>
<dbReference type="Proteomes" id="UP000238385">
    <property type="component" value="Unassembled WGS sequence"/>
</dbReference>
<reference evidence="1 2" key="1">
    <citation type="submission" date="2018-03" db="EMBL/GenBank/DDBJ databases">
        <title>Marinobacter brunus sp. nov., a marine bacterium of Gamma-proteobacteria isolated from the surface seawater of the South China Sea.</title>
        <authorList>
            <person name="Cheng H."/>
            <person name="Wu Y.-H."/>
            <person name="Xamxidin M."/>
            <person name="Xu X.-W."/>
        </authorList>
    </citation>
    <scope>NUCLEOTIDE SEQUENCE [LARGE SCALE GENOMIC DNA]</scope>
    <source>
        <strain evidence="1 2">JCM 30472</strain>
    </source>
</reference>
<dbReference type="AlphaFoldDB" id="A0A2T1KDG6"/>
<protein>
    <submittedName>
        <fullName evidence="1">Uncharacterized protein</fullName>
    </submittedName>
</protein>
<proteinExistence type="predicted"/>
<evidence type="ECO:0000313" key="1">
    <source>
        <dbReference type="EMBL" id="PSF08088.1"/>
    </source>
</evidence>